<evidence type="ECO:0000313" key="7">
    <source>
        <dbReference type="EMBL" id="OGY84771.1"/>
    </source>
</evidence>
<dbReference type="GO" id="GO:0006412">
    <property type="term" value="P:translation"/>
    <property type="evidence" value="ECO:0007669"/>
    <property type="project" value="UniProtKB-UniRule"/>
</dbReference>
<keyword evidence="2 5" id="KW-0689">Ribosomal protein</keyword>
<evidence type="ECO:0000256" key="4">
    <source>
        <dbReference type="ARBA" id="ARBA00035256"/>
    </source>
</evidence>
<proteinExistence type="inferred from homology"/>
<dbReference type="PROSITE" id="PS00963">
    <property type="entry name" value="RIBOSOMAL_S2_2"/>
    <property type="match status" value="1"/>
</dbReference>
<dbReference type="HAMAP" id="MF_00291_B">
    <property type="entry name" value="Ribosomal_uS2_B"/>
    <property type="match status" value="1"/>
</dbReference>
<dbReference type="CDD" id="cd01425">
    <property type="entry name" value="RPS2"/>
    <property type="match status" value="1"/>
</dbReference>
<keyword evidence="3 5" id="KW-0687">Ribonucleoprotein</keyword>
<evidence type="ECO:0000256" key="3">
    <source>
        <dbReference type="ARBA" id="ARBA00023274"/>
    </source>
</evidence>
<evidence type="ECO:0000256" key="5">
    <source>
        <dbReference type="HAMAP-Rule" id="MF_00291"/>
    </source>
</evidence>
<dbReference type="NCBIfam" id="TIGR01011">
    <property type="entry name" value="rpsB_bact"/>
    <property type="match status" value="1"/>
</dbReference>
<evidence type="ECO:0000256" key="1">
    <source>
        <dbReference type="ARBA" id="ARBA00006242"/>
    </source>
</evidence>
<sequence length="247" mass="27786">MKKVTLMDLLKNGVHFGHQAAKWHPRMKPYIFTTRSGVHIINLEKTLEHLESVSQLLKEMTAAGKTILFVGTKRQAKDIVKKYAEDCGMPYITERWLGGLFTNFTTVSRLMRKLTKLKAQKESGQLDKYTKKEQVEFAKEIAKLEKFVGGIENMNTLPDVVFVVGVREEKTAIREASKKHIPILAIVDTNVNPDDMKWIIPGNDDATKSLELIVGTLAEAIKEGRANRKVKVETKPETIAKAVQANA</sequence>
<protein>
    <recommendedName>
        <fullName evidence="4 5">Small ribosomal subunit protein uS2</fullName>
    </recommendedName>
</protein>
<dbReference type="Gene3D" id="1.10.287.610">
    <property type="entry name" value="Helix hairpin bin"/>
    <property type="match status" value="1"/>
</dbReference>
<gene>
    <name evidence="5" type="primary">rpsB</name>
    <name evidence="7" type="ORF">A3F54_03215</name>
</gene>
<dbReference type="SUPFAM" id="SSF52313">
    <property type="entry name" value="Ribosomal protein S2"/>
    <property type="match status" value="1"/>
</dbReference>
<dbReference type="Gene3D" id="3.40.50.10490">
    <property type="entry name" value="Glucose-6-phosphate isomerase like protein, domain 1"/>
    <property type="match status" value="1"/>
</dbReference>
<dbReference type="GO" id="GO:0003735">
    <property type="term" value="F:structural constituent of ribosome"/>
    <property type="evidence" value="ECO:0007669"/>
    <property type="project" value="InterPro"/>
</dbReference>
<name>A0A1G2B6H7_9BACT</name>
<evidence type="ECO:0000313" key="8">
    <source>
        <dbReference type="Proteomes" id="UP000176952"/>
    </source>
</evidence>
<dbReference type="STRING" id="1798542.A3F54_03215"/>
<comment type="caution">
    <text evidence="7">The sequence shown here is derived from an EMBL/GenBank/DDBJ whole genome shotgun (WGS) entry which is preliminary data.</text>
</comment>
<evidence type="ECO:0000256" key="6">
    <source>
        <dbReference type="RuleBase" id="RU003631"/>
    </source>
</evidence>
<dbReference type="PRINTS" id="PR00395">
    <property type="entry name" value="RIBOSOMALS2"/>
</dbReference>
<dbReference type="PANTHER" id="PTHR12534:SF0">
    <property type="entry name" value="SMALL RIBOSOMAL SUBUNIT PROTEIN US2M"/>
    <property type="match status" value="1"/>
</dbReference>
<dbReference type="EMBL" id="MHKD01000011">
    <property type="protein sequence ID" value="OGY84771.1"/>
    <property type="molecule type" value="Genomic_DNA"/>
</dbReference>
<reference evidence="7 8" key="1">
    <citation type="journal article" date="2016" name="Nat. Commun.">
        <title>Thousands of microbial genomes shed light on interconnected biogeochemical processes in an aquifer system.</title>
        <authorList>
            <person name="Anantharaman K."/>
            <person name="Brown C.T."/>
            <person name="Hug L.A."/>
            <person name="Sharon I."/>
            <person name="Castelle C.J."/>
            <person name="Probst A.J."/>
            <person name="Thomas B.C."/>
            <person name="Singh A."/>
            <person name="Wilkins M.J."/>
            <person name="Karaoz U."/>
            <person name="Brodie E.L."/>
            <person name="Williams K.H."/>
            <person name="Hubbard S.S."/>
            <person name="Banfield J.F."/>
        </authorList>
    </citation>
    <scope>NUCLEOTIDE SEQUENCE [LARGE SCALE GENOMIC DNA]</scope>
</reference>
<comment type="similarity">
    <text evidence="1 5 6">Belongs to the universal ribosomal protein uS2 family.</text>
</comment>
<dbReference type="GO" id="GO:0022627">
    <property type="term" value="C:cytosolic small ribosomal subunit"/>
    <property type="evidence" value="ECO:0007669"/>
    <property type="project" value="TreeGrafter"/>
</dbReference>
<dbReference type="InterPro" id="IPR001865">
    <property type="entry name" value="Ribosomal_uS2"/>
</dbReference>
<organism evidence="7 8">
    <name type="scientific">Candidatus Kerfeldbacteria bacterium RIFCSPHIGHO2_12_FULL_48_17</name>
    <dbReference type="NCBI Taxonomy" id="1798542"/>
    <lineage>
        <taxon>Bacteria</taxon>
        <taxon>Candidatus Kerfeldiibacteriota</taxon>
    </lineage>
</organism>
<dbReference type="Proteomes" id="UP000176952">
    <property type="component" value="Unassembled WGS sequence"/>
</dbReference>
<accession>A0A1G2B6H7</accession>
<dbReference type="AlphaFoldDB" id="A0A1G2B6H7"/>
<dbReference type="InterPro" id="IPR018130">
    <property type="entry name" value="Ribosomal_uS2_CS"/>
</dbReference>
<dbReference type="PANTHER" id="PTHR12534">
    <property type="entry name" value="30S RIBOSOMAL PROTEIN S2 PROKARYOTIC AND ORGANELLAR"/>
    <property type="match status" value="1"/>
</dbReference>
<dbReference type="InterPro" id="IPR005706">
    <property type="entry name" value="Ribosomal_uS2_bac/mit/plastid"/>
</dbReference>
<dbReference type="InterPro" id="IPR023591">
    <property type="entry name" value="Ribosomal_uS2_flav_dom_sf"/>
</dbReference>
<evidence type="ECO:0000256" key="2">
    <source>
        <dbReference type="ARBA" id="ARBA00022980"/>
    </source>
</evidence>
<dbReference type="Pfam" id="PF00318">
    <property type="entry name" value="Ribosomal_S2"/>
    <property type="match status" value="1"/>
</dbReference>